<dbReference type="Gene3D" id="1.25.10.10">
    <property type="entry name" value="Leucine-rich Repeat Variant"/>
    <property type="match status" value="1"/>
</dbReference>
<dbReference type="InterPro" id="IPR011989">
    <property type="entry name" value="ARM-like"/>
</dbReference>
<dbReference type="InterPro" id="IPR016024">
    <property type="entry name" value="ARM-type_fold"/>
</dbReference>
<feature type="transmembrane region" description="Helical" evidence="2">
    <location>
        <begin position="195"/>
        <end position="222"/>
    </location>
</feature>
<feature type="transmembrane region" description="Helical" evidence="2">
    <location>
        <begin position="117"/>
        <end position="138"/>
    </location>
</feature>
<dbReference type="PANTHER" id="PTHR33115:SF43">
    <property type="entry name" value="BLE2 PROTEIN"/>
    <property type="match status" value="1"/>
</dbReference>
<feature type="transmembrane region" description="Helical" evidence="2">
    <location>
        <begin position="59"/>
        <end position="76"/>
    </location>
</feature>
<evidence type="ECO:0000256" key="1">
    <source>
        <dbReference type="SAM" id="MobiDB-lite"/>
    </source>
</evidence>
<proteinExistence type="predicted"/>
<keyword evidence="2" id="KW-1133">Transmembrane helix</keyword>
<dbReference type="OrthoDB" id="692826at2759"/>
<comment type="caution">
    <text evidence="3">The sequence shown here is derived from an EMBL/GenBank/DDBJ whole genome shotgun (WGS) entry which is preliminary data.</text>
</comment>
<evidence type="ECO:0000256" key="2">
    <source>
        <dbReference type="SAM" id="Phobius"/>
    </source>
</evidence>
<dbReference type="AlphaFoldDB" id="A0A8T0PUQ6"/>
<dbReference type="PANTHER" id="PTHR33115">
    <property type="entry name" value="ARM REPEAT SUPERFAMILY PROTEIN"/>
    <property type="match status" value="1"/>
</dbReference>
<sequence length="895" mass="98291">MMVKGNKGNVLGVTVDDVVNWCGSELAAMPPKVVAVLLLLNLRPPRIANLTNSASGRKLLLGAKVVLSIWLISYMASQPWGLPYPFNWYYSFLGRAFTILVLSISSIQDAADGCIDFWIDTFLHICFVGEIFTTFSIVSNGLQTFLAMLVMLLMGNLQIPAAVARVVLSSSRLHMVALAHRVYPKGSNPNLVPSLLVFYVMVLCQGTFYIVACILEIFSFFLRRSLAHHSGFRGQWGVRATDLYYQRVYTTCMETGVFAQGNMISLVSFAIKSLGSCSHEFQLAGVRVLDSLLQRRDSSKELITSEVTKSNKAVTILIGMLGRTAVRDKHIRLFAARVTAELASSLRIAVVPGLLSLVSSLLDAEKQPAEQPSLSLVAHGSKNDGMNIGDSPSGRSSSAQATAGDEIAGGNVRNEPSMQDHLSQAAGGNEESSILVNQLAGQESSEQSDYRNGENEGNRPARGQSVQEGNAGLCHWLHQRWRLIKEMCSFEEELPVTHQDSLPVLGMQILERLAYDLGNRSEISRATGLISNIIELISYSIVTANSNEEHQKALACLSLNLLRNLANTGEKIGSELRRELWANPLLLRKLAGIMEDSRSGPEVWEPAMDIIAKLAWDEEARQEIGSAQVITGKLMHAFLGRRGEDTSMYYDQPLRMVAGEALAYLSIGSAANCSAILKEPGYDVIKDLKDMLCGIEYRYLAASIIKSLCTHCTDELRRHSSREQLSSALPMVMETIISTQGKQLEILISLASQICNVIPELPDVFGMQSQVDVTSFVHKMMCTLHENMLPSPEYPRMRRVIIEMAISILELYPRYATIFRENGMMDALSKVESTTPSKVEKYQVFFGNVGVILESGVPLPVLVVKAKGLIGSTTQGLEITVLPMGMGRCGILPNE</sequence>
<evidence type="ECO:0000313" key="4">
    <source>
        <dbReference type="Proteomes" id="UP000823388"/>
    </source>
</evidence>
<dbReference type="SUPFAM" id="SSF48371">
    <property type="entry name" value="ARM repeat"/>
    <property type="match status" value="1"/>
</dbReference>
<feature type="compositionally biased region" description="Polar residues" evidence="1">
    <location>
        <begin position="430"/>
        <end position="447"/>
    </location>
</feature>
<name>A0A8T0PUQ6_PANVG</name>
<evidence type="ECO:0000313" key="3">
    <source>
        <dbReference type="EMBL" id="KAG2562666.1"/>
    </source>
</evidence>
<accession>A0A8T0PUQ6</accession>
<feature type="compositionally biased region" description="Basic and acidic residues" evidence="1">
    <location>
        <begin position="448"/>
        <end position="459"/>
    </location>
</feature>
<feature type="transmembrane region" description="Helical" evidence="2">
    <location>
        <begin position="88"/>
        <end position="105"/>
    </location>
</feature>
<protein>
    <submittedName>
        <fullName evidence="3">Uncharacterized protein</fullName>
    </submittedName>
</protein>
<keyword evidence="2" id="KW-0812">Transmembrane</keyword>
<feature type="transmembrane region" description="Helical" evidence="2">
    <location>
        <begin position="144"/>
        <end position="168"/>
    </location>
</feature>
<keyword evidence="2" id="KW-0472">Membrane</keyword>
<dbReference type="Proteomes" id="UP000823388">
    <property type="component" value="Chromosome 8K"/>
</dbReference>
<dbReference type="EMBL" id="CM029051">
    <property type="protein sequence ID" value="KAG2562666.1"/>
    <property type="molecule type" value="Genomic_DNA"/>
</dbReference>
<reference evidence="3" key="1">
    <citation type="submission" date="2020-05" db="EMBL/GenBank/DDBJ databases">
        <title>WGS assembly of Panicum virgatum.</title>
        <authorList>
            <person name="Lovell J.T."/>
            <person name="Jenkins J."/>
            <person name="Shu S."/>
            <person name="Juenger T.E."/>
            <person name="Schmutz J."/>
        </authorList>
    </citation>
    <scope>NUCLEOTIDE SEQUENCE</scope>
    <source>
        <strain evidence="3">AP13</strain>
    </source>
</reference>
<gene>
    <name evidence="3" type="ORF">PVAP13_8KG242000</name>
</gene>
<keyword evidence="4" id="KW-1185">Reference proteome</keyword>
<organism evidence="3 4">
    <name type="scientific">Panicum virgatum</name>
    <name type="common">Blackwell switchgrass</name>
    <dbReference type="NCBI Taxonomy" id="38727"/>
    <lineage>
        <taxon>Eukaryota</taxon>
        <taxon>Viridiplantae</taxon>
        <taxon>Streptophyta</taxon>
        <taxon>Embryophyta</taxon>
        <taxon>Tracheophyta</taxon>
        <taxon>Spermatophyta</taxon>
        <taxon>Magnoliopsida</taxon>
        <taxon>Liliopsida</taxon>
        <taxon>Poales</taxon>
        <taxon>Poaceae</taxon>
        <taxon>PACMAD clade</taxon>
        <taxon>Panicoideae</taxon>
        <taxon>Panicodae</taxon>
        <taxon>Paniceae</taxon>
        <taxon>Panicinae</taxon>
        <taxon>Panicum</taxon>
        <taxon>Panicum sect. Hiantes</taxon>
    </lineage>
</organism>
<feature type="region of interest" description="Disordered" evidence="1">
    <location>
        <begin position="377"/>
        <end position="466"/>
    </location>
</feature>